<proteinExistence type="predicted"/>
<dbReference type="AlphaFoldDB" id="A0A975BUK2"/>
<sequence>MTPLDKTVASQELIQIGKKETARNLKSYRFYSFFLKGGNYALKSHTYWKRRNIQSIGNTAQH</sequence>
<organism evidence="1 2">
    <name type="scientific">Desulfonema magnum</name>
    <dbReference type="NCBI Taxonomy" id="45655"/>
    <lineage>
        <taxon>Bacteria</taxon>
        <taxon>Pseudomonadati</taxon>
        <taxon>Thermodesulfobacteriota</taxon>
        <taxon>Desulfobacteria</taxon>
        <taxon>Desulfobacterales</taxon>
        <taxon>Desulfococcaceae</taxon>
        <taxon>Desulfonema</taxon>
    </lineage>
</organism>
<evidence type="ECO:0000313" key="2">
    <source>
        <dbReference type="Proteomes" id="UP000663722"/>
    </source>
</evidence>
<name>A0A975BUK2_9BACT</name>
<keyword evidence="2" id="KW-1185">Reference proteome</keyword>
<dbReference type="EMBL" id="CP061800">
    <property type="protein sequence ID" value="QTA91913.1"/>
    <property type="molecule type" value="Genomic_DNA"/>
</dbReference>
<dbReference type="KEGG" id="dmm:dnm_079860"/>
<dbReference type="Proteomes" id="UP000663722">
    <property type="component" value="Chromosome"/>
</dbReference>
<protein>
    <submittedName>
        <fullName evidence="1">Uncharacterized protein</fullName>
    </submittedName>
</protein>
<evidence type="ECO:0000313" key="1">
    <source>
        <dbReference type="EMBL" id="QTA91913.1"/>
    </source>
</evidence>
<accession>A0A975BUK2</accession>
<gene>
    <name evidence="1" type="ORF">dnm_079860</name>
</gene>
<reference evidence="1" key="1">
    <citation type="journal article" date="2021" name="Microb. Physiol.">
        <title>Proteogenomic Insights into the Physiology of Marine, Sulfate-Reducing, Filamentous Desulfonema limicola and Desulfonema magnum.</title>
        <authorList>
            <person name="Schnaars V."/>
            <person name="Wohlbrand L."/>
            <person name="Scheve S."/>
            <person name="Hinrichs C."/>
            <person name="Reinhardt R."/>
            <person name="Rabus R."/>
        </authorList>
    </citation>
    <scope>NUCLEOTIDE SEQUENCE</scope>
    <source>
        <strain evidence="1">4be13</strain>
    </source>
</reference>